<evidence type="ECO:0000256" key="1">
    <source>
        <dbReference type="SAM" id="Phobius"/>
    </source>
</evidence>
<dbReference type="InterPro" id="IPR046554">
    <property type="entry name" value="DUF6708"/>
</dbReference>
<name>A0A1B7L1Q2_9ENTR</name>
<dbReference type="OrthoDB" id="6050524at2"/>
<evidence type="ECO:0000313" key="4">
    <source>
        <dbReference type="Proteomes" id="UP000078225"/>
    </source>
</evidence>
<evidence type="ECO:0000259" key="2">
    <source>
        <dbReference type="Pfam" id="PF20455"/>
    </source>
</evidence>
<feature type="domain" description="DUF6708" evidence="2">
    <location>
        <begin position="111"/>
        <end position="289"/>
    </location>
</feature>
<dbReference type="AlphaFoldDB" id="A0A1B7L1Q2"/>
<sequence length="357" mass="41350">MGISHDIGLFFPFKVNRPLTAEEKKRRFVQGRRRRCPGEAAVLDFETVIRINTTYLEVIDKFHSTRGMITAFIMGFCIMIVFFLSVITKIVIFNNGSILGFIFYFVAFGICFYFLIRILLKEWFRYTHYPVRFNRKTRQVHIFQVSGEIITVPWNKIYFTTNRQRLNECIVGHILAEDNDTVLNTFSFGHVGTRDELSRYWEFIRCYMEEDCVAELAATVLYCPPVEYGREGYITGLQMLLQVESRLEWLPTLLLLPLSLVESVSRYIGTQTSRRPQWSAEVEMACRPEPGDPVNVGAEHNGPGRWRTVLANEPRAVYDAKNQYLKDANQKIRDKMAHNRAMNVTMSGTTGDSNTWG</sequence>
<feature type="transmembrane region" description="Helical" evidence="1">
    <location>
        <begin position="98"/>
        <end position="120"/>
    </location>
</feature>
<organism evidence="3 4">
    <name type="scientific">Mangrovibacter phragmitis</name>
    <dbReference type="NCBI Taxonomy" id="1691903"/>
    <lineage>
        <taxon>Bacteria</taxon>
        <taxon>Pseudomonadati</taxon>
        <taxon>Pseudomonadota</taxon>
        <taxon>Gammaproteobacteria</taxon>
        <taxon>Enterobacterales</taxon>
        <taxon>Enterobacteriaceae</taxon>
        <taxon>Mangrovibacter</taxon>
    </lineage>
</organism>
<dbReference type="RefSeq" id="WP_064599724.1">
    <property type="nucleotide sequence ID" value="NZ_LYRP01000033.1"/>
</dbReference>
<reference evidence="4" key="1">
    <citation type="submission" date="2016-05" db="EMBL/GenBank/DDBJ databases">
        <authorList>
            <person name="Behera P."/>
            <person name="Vaishampayan P."/>
            <person name="Singh N."/>
            <person name="Raina V."/>
            <person name="Suar M."/>
            <person name="Pattnaik A."/>
            <person name="Rastogi G."/>
        </authorList>
    </citation>
    <scope>NUCLEOTIDE SEQUENCE [LARGE SCALE GENOMIC DNA]</scope>
    <source>
        <strain evidence="4">MP23</strain>
    </source>
</reference>
<feature type="transmembrane region" description="Helical" evidence="1">
    <location>
        <begin position="69"/>
        <end position="92"/>
    </location>
</feature>
<gene>
    <name evidence="3" type="ORF">A9B99_12550</name>
</gene>
<keyword evidence="1" id="KW-0472">Membrane</keyword>
<keyword evidence="1" id="KW-1133">Transmembrane helix</keyword>
<dbReference type="Pfam" id="PF20455">
    <property type="entry name" value="DUF6708"/>
    <property type="match status" value="1"/>
</dbReference>
<comment type="caution">
    <text evidence="3">The sequence shown here is derived from an EMBL/GenBank/DDBJ whole genome shotgun (WGS) entry which is preliminary data.</text>
</comment>
<keyword evidence="1" id="KW-0812">Transmembrane</keyword>
<accession>A0A1B7L1Q2</accession>
<dbReference type="EMBL" id="LYRP01000033">
    <property type="protein sequence ID" value="OAT76256.1"/>
    <property type="molecule type" value="Genomic_DNA"/>
</dbReference>
<dbReference type="STRING" id="1691903.A9B99_12550"/>
<protein>
    <recommendedName>
        <fullName evidence="2">DUF6708 domain-containing protein</fullName>
    </recommendedName>
</protein>
<evidence type="ECO:0000313" key="3">
    <source>
        <dbReference type="EMBL" id="OAT76256.1"/>
    </source>
</evidence>
<dbReference type="Proteomes" id="UP000078225">
    <property type="component" value="Unassembled WGS sequence"/>
</dbReference>
<keyword evidence="4" id="KW-1185">Reference proteome</keyword>
<proteinExistence type="predicted"/>